<accession>A0A4P6JYM1</accession>
<dbReference type="OrthoDB" id="1366685at2"/>
<dbReference type="Pfam" id="PF12728">
    <property type="entry name" value="HTH_17"/>
    <property type="match status" value="1"/>
</dbReference>
<protein>
    <submittedName>
        <fullName evidence="2">DNA-binding protein</fullName>
    </submittedName>
</protein>
<gene>
    <name evidence="2" type="ORF">EPA93_34485</name>
</gene>
<name>A0A4P6JYM1_KTERU</name>
<dbReference type="InterPro" id="IPR041657">
    <property type="entry name" value="HTH_17"/>
</dbReference>
<dbReference type="SUPFAM" id="SSF46955">
    <property type="entry name" value="Putative DNA-binding domain"/>
    <property type="match status" value="1"/>
</dbReference>
<reference evidence="2 3" key="1">
    <citation type="submission" date="2019-01" db="EMBL/GenBank/DDBJ databases">
        <title>Ktedonosporobacter rubrisoli SCAWS-G2.</title>
        <authorList>
            <person name="Huang Y."/>
            <person name="Yan B."/>
        </authorList>
    </citation>
    <scope>NUCLEOTIDE SEQUENCE [LARGE SCALE GENOMIC DNA]</scope>
    <source>
        <strain evidence="2 3">SCAWS-G2</strain>
    </source>
</reference>
<dbReference type="EMBL" id="CP035758">
    <property type="protein sequence ID" value="QBD80804.1"/>
    <property type="molecule type" value="Genomic_DNA"/>
</dbReference>
<dbReference type="InterPro" id="IPR009061">
    <property type="entry name" value="DNA-bd_dom_put_sf"/>
</dbReference>
<dbReference type="InterPro" id="IPR010093">
    <property type="entry name" value="SinI_DNA-bd"/>
</dbReference>
<evidence type="ECO:0000259" key="1">
    <source>
        <dbReference type="Pfam" id="PF12728"/>
    </source>
</evidence>
<feature type="domain" description="Helix-turn-helix" evidence="1">
    <location>
        <begin position="13"/>
        <end position="61"/>
    </location>
</feature>
<dbReference type="NCBIfam" id="TIGR01764">
    <property type="entry name" value="excise"/>
    <property type="match status" value="1"/>
</dbReference>
<dbReference type="KEGG" id="kbs:EPA93_34485"/>
<dbReference type="AlphaFoldDB" id="A0A4P6JYM1"/>
<keyword evidence="3" id="KW-1185">Reference proteome</keyword>
<organism evidence="2 3">
    <name type="scientific">Ktedonosporobacter rubrisoli</name>
    <dbReference type="NCBI Taxonomy" id="2509675"/>
    <lineage>
        <taxon>Bacteria</taxon>
        <taxon>Bacillati</taxon>
        <taxon>Chloroflexota</taxon>
        <taxon>Ktedonobacteria</taxon>
        <taxon>Ktedonobacterales</taxon>
        <taxon>Ktedonosporobacteraceae</taxon>
        <taxon>Ktedonosporobacter</taxon>
    </lineage>
</organism>
<evidence type="ECO:0000313" key="2">
    <source>
        <dbReference type="EMBL" id="QBD80804.1"/>
    </source>
</evidence>
<keyword evidence="2" id="KW-0238">DNA-binding</keyword>
<dbReference type="Proteomes" id="UP000290365">
    <property type="component" value="Chromosome"/>
</dbReference>
<dbReference type="RefSeq" id="WP_129891866.1">
    <property type="nucleotide sequence ID" value="NZ_CP035758.1"/>
</dbReference>
<sequence length="180" mass="20574">MKEDKDIPKLSGYVSVKEAAEMLNVSDKMIYFYIDHKRLNAVRASNLLLIPTEELENFKQKSVGRPRTRTPAWRISSKDNALFVTSISVQIEAGQQDVLLKKLSAIRRKAAHEFPGTVARYIINYETTPNAIEILLIWKMGTMPDEVSREQALEAFRQELAEVLDWQSAQYKHGNAILHS</sequence>
<evidence type="ECO:0000313" key="3">
    <source>
        <dbReference type="Proteomes" id="UP000290365"/>
    </source>
</evidence>
<dbReference type="GO" id="GO:0003677">
    <property type="term" value="F:DNA binding"/>
    <property type="evidence" value="ECO:0007669"/>
    <property type="project" value="UniProtKB-KW"/>
</dbReference>
<proteinExistence type="predicted"/>